<dbReference type="EMBL" id="BMCJ01000001">
    <property type="protein sequence ID" value="GGC78439.1"/>
    <property type="molecule type" value="Genomic_DNA"/>
</dbReference>
<dbReference type="InterPro" id="IPR004888">
    <property type="entry name" value="Glycoside_hydrolase_63"/>
</dbReference>
<evidence type="ECO:0000259" key="4">
    <source>
        <dbReference type="Pfam" id="PF22422"/>
    </source>
</evidence>
<dbReference type="InterPro" id="IPR008928">
    <property type="entry name" value="6-hairpin_glycosidase_sf"/>
</dbReference>
<feature type="domain" description="Mannosylglycerate hydrolase MGH1-like glycoside hydrolase" evidence="4">
    <location>
        <begin position="257"/>
        <end position="562"/>
    </location>
</feature>
<keyword evidence="3" id="KW-0326">Glycosidase</keyword>
<reference evidence="6" key="1">
    <citation type="journal article" date="2019" name="Int. J. Syst. Evol. Microbiol.">
        <title>The Global Catalogue of Microorganisms (GCM) 10K type strain sequencing project: providing services to taxonomists for standard genome sequencing and annotation.</title>
        <authorList>
            <consortium name="The Broad Institute Genomics Platform"/>
            <consortium name="The Broad Institute Genome Sequencing Center for Infectious Disease"/>
            <person name="Wu L."/>
            <person name="Ma J."/>
        </authorList>
    </citation>
    <scope>NUCLEOTIDE SEQUENCE [LARGE SCALE GENOMIC DNA]</scope>
    <source>
        <strain evidence="6">CCM 7282</strain>
    </source>
</reference>
<comment type="similarity">
    <text evidence="1">Belongs to the glycosyl hydrolase 63 family.</text>
</comment>
<evidence type="ECO:0000256" key="1">
    <source>
        <dbReference type="ARBA" id="ARBA00010833"/>
    </source>
</evidence>
<dbReference type="SUPFAM" id="SSF48208">
    <property type="entry name" value="Six-hairpin glycosidases"/>
    <property type="match status" value="1"/>
</dbReference>
<dbReference type="PANTHER" id="PTHR10412:SF11">
    <property type="entry name" value="MANNOSYL-OLIGOSACCHARIDE GLUCOSIDASE"/>
    <property type="match status" value="1"/>
</dbReference>
<gene>
    <name evidence="5" type="ORF">GCM10007216_06180</name>
</gene>
<dbReference type="Pfam" id="PF22422">
    <property type="entry name" value="MGH1-like_GH"/>
    <property type="match status" value="1"/>
</dbReference>
<dbReference type="GO" id="GO:0016787">
    <property type="term" value="F:hydrolase activity"/>
    <property type="evidence" value="ECO:0007669"/>
    <property type="project" value="UniProtKB-KW"/>
</dbReference>
<dbReference type="Proteomes" id="UP000619534">
    <property type="component" value="Unassembled WGS sequence"/>
</dbReference>
<evidence type="ECO:0000256" key="2">
    <source>
        <dbReference type="ARBA" id="ARBA00022801"/>
    </source>
</evidence>
<keyword evidence="6" id="KW-1185">Reference proteome</keyword>
<dbReference type="Gene3D" id="1.50.10.10">
    <property type="match status" value="1"/>
</dbReference>
<name>A0ABQ1NJM0_9BACI</name>
<evidence type="ECO:0000313" key="5">
    <source>
        <dbReference type="EMBL" id="GGC78439.1"/>
    </source>
</evidence>
<dbReference type="RefSeq" id="WP_062445252.1">
    <property type="nucleotide sequence ID" value="NZ_BMCJ01000001.1"/>
</dbReference>
<evidence type="ECO:0000313" key="6">
    <source>
        <dbReference type="Proteomes" id="UP000619534"/>
    </source>
</evidence>
<evidence type="ECO:0000256" key="3">
    <source>
        <dbReference type="ARBA" id="ARBA00023295"/>
    </source>
</evidence>
<keyword evidence="2 5" id="KW-0378">Hydrolase</keyword>
<dbReference type="InterPro" id="IPR012341">
    <property type="entry name" value="6hp_glycosidase-like_sf"/>
</dbReference>
<comment type="caution">
    <text evidence="5">The sequence shown here is derived from an EMBL/GenBank/DDBJ whole genome shotgun (WGS) entry which is preliminary data.</text>
</comment>
<protein>
    <submittedName>
        <fullName evidence="5">Glycoside hydrolase family 37</fullName>
    </submittedName>
</protein>
<proteinExistence type="inferred from homology"/>
<dbReference type="InterPro" id="IPR054491">
    <property type="entry name" value="MGH1-like_GH"/>
</dbReference>
<accession>A0ABQ1NJM0</accession>
<organism evidence="5 6">
    <name type="scientific">Thalassobacillus devorans</name>
    <dbReference type="NCBI Taxonomy" id="279813"/>
    <lineage>
        <taxon>Bacteria</taxon>
        <taxon>Bacillati</taxon>
        <taxon>Bacillota</taxon>
        <taxon>Bacilli</taxon>
        <taxon>Bacillales</taxon>
        <taxon>Bacillaceae</taxon>
        <taxon>Thalassobacillus</taxon>
    </lineage>
</organism>
<dbReference type="PANTHER" id="PTHR10412">
    <property type="entry name" value="MANNOSYL-OLIGOSACCHARIDE GLUCOSIDASE"/>
    <property type="match status" value="1"/>
</dbReference>
<sequence>MDLTVTPMSHFGSYMALTYQENSEPEKEGIYVNAVRGKSKQHQNALKIIPTKNGEPVNYSYEADEFQITIHVDGGILDICFEDELRIFVRGTGENLGLILDTQPIYNFEYNYLLGKSGDEYCIVNSYKNLTKYLIFAPQGSLSMKQNVFMDTTGSTNKADNLSSIHIDAEEESGEFLCVIEDIPTHGSIPADREYSFDQALAKSKAHFEDFLAKQPVVPEGYQQTLREAAYLNWTCIKNEEGLLKRKAMFMSNSNFPGVWSWDNAFNGLALAGVDDQLAWDQIQCLFDHQDEKGQIPGSISDSTIRWNFSKPPVQGLFVLKMMDRMALTEEQLEQMYQQIEAHVNFYFRFKDSNQDGIPEYHHGNDSGQDNSTVFRNADIIDSPDLLAFLIKSMDMLAVAAKKLQRPKDEQYWKEAAQKYTDLFCDYFIVDDLPVARYTRTGEKIDSEGYLPLVSLILADKLPESVKKKMIETLSSGRYLTEWGIASEAIDSPLYEEDAYWRGPIWAPTTLLFIDAFEACGEYDLADEVAEKFLKLCKHGGFAENFHAETGEGLRDLAHTWTSSVFIHLAARQQEKNNNNRKQAVTV</sequence>